<feature type="compositionally biased region" description="Polar residues" evidence="1">
    <location>
        <begin position="234"/>
        <end position="247"/>
    </location>
</feature>
<dbReference type="AlphaFoldDB" id="A0A9N7YQY9"/>
<protein>
    <recommendedName>
        <fullName evidence="4">Potassium voltage-gated channel subfamily H member 2</fullName>
    </recommendedName>
</protein>
<name>A0A9N7YQY9_PLEPL</name>
<evidence type="ECO:0008006" key="4">
    <source>
        <dbReference type="Google" id="ProtNLM"/>
    </source>
</evidence>
<reference evidence="2" key="1">
    <citation type="submission" date="2020-03" db="EMBL/GenBank/DDBJ databases">
        <authorList>
            <person name="Weist P."/>
        </authorList>
    </citation>
    <scope>NUCLEOTIDE SEQUENCE</scope>
</reference>
<evidence type="ECO:0000313" key="3">
    <source>
        <dbReference type="Proteomes" id="UP001153269"/>
    </source>
</evidence>
<dbReference type="EMBL" id="CADEAL010001558">
    <property type="protein sequence ID" value="CAB1433474.1"/>
    <property type="molecule type" value="Genomic_DNA"/>
</dbReference>
<gene>
    <name evidence="2" type="ORF">PLEPLA_LOCUS21565</name>
</gene>
<evidence type="ECO:0000313" key="2">
    <source>
        <dbReference type="EMBL" id="CAB1433474.1"/>
    </source>
</evidence>
<organism evidence="2 3">
    <name type="scientific">Pleuronectes platessa</name>
    <name type="common">European plaice</name>
    <dbReference type="NCBI Taxonomy" id="8262"/>
    <lineage>
        <taxon>Eukaryota</taxon>
        <taxon>Metazoa</taxon>
        <taxon>Chordata</taxon>
        <taxon>Craniata</taxon>
        <taxon>Vertebrata</taxon>
        <taxon>Euteleostomi</taxon>
        <taxon>Actinopterygii</taxon>
        <taxon>Neopterygii</taxon>
        <taxon>Teleostei</taxon>
        <taxon>Neoteleostei</taxon>
        <taxon>Acanthomorphata</taxon>
        <taxon>Carangaria</taxon>
        <taxon>Pleuronectiformes</taxon>
        <taxon>Pleuronectoidei</taxon>
        <taxon>Pleuronectidae</taxon>
        <taxon>Pleuronectes</taxon>
    </lineage>
</organism>
<feature type="compositionally biased region" description="Polar residues" evidence="1">
    <location>
        <begin position="186"/>
        <end position="197"/>
    </location>
</feature>
<feature type="region of interest" description="Disordered" evidence="1">
    <location>
        <begin position="226"/>
        <end position="247"/>
    </location>
</feature>
<sequence>MMIGQCFLCMVDVVPVKNEDGVVIMFILNFEVMTDDTLVDHKEELNHRLPTWLVTGRPRGFKLRLPLLRSLSNSKASLNDPETGHIPKATPLQPHSDHHSPATLGLGEFLPRPHLQPDNQEKISGSRLALQSWPEDRREDQRTLLGSRPTVPHPPPQLPPHGTHLVGPLTQSSPCIAPHHRLSLNPDASGSNCTLSHSRSRESFHSMRRASSVDEIEAMRTDWEKKNRRASIRPGSSSTGAVNSKSNILNSTSDSDLMRYRTISKIPQITLNFVDFKADPLIALPSGEMDIIAPCKLIDRTHHVTEKVTQSGGWLRQEVERVVHYTEKVVVSIPVSSILCAEVH</sequence>
<comment type="caution">
    <text evidence="2">The sequence shown here is derived from an EMBL/GenBank/DDBJ whole genome shotgun (WGS) entry which is preliminary data.</text>
</comment>
<proteinExistence type="predicted"/>
<keyword evidence="3" id="KW-1185">Reference proteome</keyword>
<accession>A0A9N7YQY9</accession>
<feature type="region of interest" description="Disordered" evidence="1">
    <location>
        <begin position="74"/>
        <end position="197"/>
    </location>
</feature>
<dbReference type="Proteomes" id="UP001153269">
    <property type="component" value="Unassembled WGS sequence"/>
</dbReference>
<evidence type="ECO:0000256" key="1">
    <source>
        <dbReference type="SAM" id="MobiDB-lite"/>
    </source>
</evidence>